<protein>
    <submittedName>
        <fullName evidence="2">Uncharacterized protein</fullName>
    </submittedName>
</protein>
<dbReference type="Proteomes" id="UP000680304">
    <property type="component" value="Unassembled WGS sequence"/>
</dbReference>
<evidence type="ECO:0000313" key="3">
    <source>
        <dbReference type="Proteomes" id="UP000680304"/>
    </source>
</evidence>
<comment type="caution">
    <text evidence="2">The sequence shown here is derived from an EMBL/GenBank/DDBJ whole genome shotgun (WGS) entry which is preliminary data.</text>
</comment>
<name>A0ABQ4NFP3_9BACL</name>
<evidence type="ECO:0000256" key="1">
    <source>
        <dbReference type="SAM" id="MobiDB-lite"/>
    </source>
</evidence>
<gene>
    <name evidence="2" type="ORF">PACILC2_56350</name>
</gene>
<proteinExistence type="predicted"/>
<sequence>MSERKKSELAAGDDGSGIGHIQLDDYPDHLKEDTITITITDRQGKRTTKVISVKVSNNEQRQTVVTARLIE</sequence>
<reference evidence="2 3" key="1">
    <citation type="submission" date="2021-04" db="EMBL/GenBank/DDBJ databases">
        <title>Draft genome sequence of Paenibacillus cisolokensis, LC2-13A.</title>
        <authorList>
            <person name="Uke A."/>
            <person name="Chhe C."/>
            <person name="Baramee S."/>
            <person name="Kosugi A."/>
        </authorList>
    </citation>
    <scope>NUCLEOTIDE SEQUENCE [LARGE SCALE GENOMIC DNA]</scope>
    <source>
        <strain evidence="2 3">LC2-13A</strain>
    </source>
</reference>
<feature type="region of interest" description="Disordered" evidence="1">
    <location>
        <begin position="1"/>
        <end position="25"/>
    </location>
</feature>
<dbReference type="EMBL" id="BOVJ01000248">
    <property type="protein sequence ID" value="GIQ67067.1"/>
    <property type="molecule type" value="Genomic_DNA"/>
</dbReference>
<accession>A0ABQ4NFP3</accession>
<organism evidence="2 3">
    <name type="scientific">Paenibacillus cisolokensis</name>
    <dbReference type="NCBI Taxonomy" id="1658519"/>
    <lineage>
        <taxon>Bacteria</taxon>
        <taxon>Bacillati</taxon>
        <taxon>Bacillota</taxon>
        <taxon>Bacilli</taxon>
        <taxon>Bacillales</taxon>
        <taxon>Paenibacillaceae</taxon>
        <taxon>Paenibacillus</taxon>
    </lineage>
</organism>
<evidence type="ECO:0000313" key="2">
    <source>
        <dbReference type="EMBL" id="GIQ67067.1"/>
    </source>
</evidence>
<dbReference type="RefSeq" id="WP_213531786.1">
    <property type="nucleotide sequence ID" value="NZ_BOVJ01000248.1"/>
</dbReference>
<keyword evidence="3" id="KW-1185">Reference proteome</keyword>